<evidence type="ECO:0000256" key="9">
    <source>
        <dbReference type="HAMAP-Rule" id="MF_00144"/>
    </source>
</evidence>
<evidence type="ECO:0000256" key="8">
    <source>
        <dbReference type="ARBA" id="ARBA00051542"/>
    </source>
</evidence>
<keyword evidence="3 9" id="KW-0819">tRNA processing</keyword>
<evidence type="ECO:0000256" key="6">
    <source>
        <dbReference type="ARBA" id="ARBA00022884"/>
    </source>
</evidence>
<keyword evidence="7 9" id="KW-1015">Disulfide bond</keyword>
<feature type="site" description="Interaction with tRNA" evidence="9">
    <location>
        <position position="347"/>
    </location>
</feature>
<feature type="disulfide bond" description="Alternate" evidence="9">
    <location>
        <begin position="111"/>
        <end position="208"/>
    </location>
</feature>
<feature type="domain" description="tRNA-specific 2-thiouridylase MnmA-like central" evidence="11">
    <location>
        <begin position="217"/>
        <end position="280"/>
    </location>
</feature>
<comment type="similarity">
    <text evidence="9">Belongs to the MnmA/TRMU family.</text>
</comment>
<dbReference type="NCBIfam" id="NF001138">
    <property type="entry name" value="PRK00143.1"/>
    <property type="match status" value="1"/>
</dbReference>
<keyword evidence="2 9" id="KW-0808">Transferase</keyword>
<dbReference type="InterPro" id="IPR014729">
    <property type="entry name" value="Rossmann-like_a/b/a_fold"/>
</dbReference>
<evidence type="ECO:0000256" key="2">
    <source>
        <dbReference type="ARBA" id="ARBA00022679"/>
    </source>
</evidence>
<accession>A0ABP9U808</accession>
<protein>
    <recommendedName>
        <fullName evidence="9">tRNA-specific 2-thiouridylase MnmA</fullName>
        <ecNumber evidence="9">2.8.1.13</ecNumber>
    </recommendedName>
</protein>
<evidence type="ECO:0000313" key="13">
    <source>
        <dbReference type="Proteomes" id="UP001449582"/>
    </source>
</evidence>
<dbReference type="PANTHER" id="PTHR11933">
    <property type="entry name" value="TRNA 5-METHYLAMINOMETHYL-2-THIOURIDYLATE -METHYLTRANSFERASE"/>
    <property type="match status" value="1"/>
</dbReference>
<organism evidence="12 13">
    <name type="scientific">Ureaplasma ceti</name>
    <dbReference type="NCBI Taxonomy" id="3119530"/>
    <lineage>
        <taxon>Bacteria</taxon>
        <taxon>Bacillati</taxon>
        <taxon>Mycoplasmatota</taxon>
        <taxon>Mycoplasmoidales</taxon>
        <taxon>Mycoplasmoidaceae</taxon>
        <taxon>Ureaplasma</taxon>
    </lineage>
</organism>
<dbReference type="CDD" id="cd01998">
    <property type="entry name" value="MnmA_TRMU-like"/>
    <property type="match status" value="1"/>
</dbReference>
<dbReference type="PANTHER" id="PTHR11933:SF5">
    <property type="entry name" value="MITOCHONDRIAL TRNA-SPECIFIC 2-THIOURIDYLASE 1"/>
    <property type="match status" value="1"/>
</dbReference>
<gene>
    <name evidence="9 12" type="primary">mnmA</name>
    <name evidence="12" type="ORF">UREOM_0080</name>
</gene>
<dbReference type="InterPro" id="IPR023382">
    <property type="entry name" value="MnmA-like_central_sf"/>
</dbReference>
<dbReference type="Gene3D" id="2.30.30.280">
    <property type="entry name" value="Adenine nucleotide alpha hydrolases-like domains"/>
    <property type="match status" value="1"/>
</dbReference>
<evidence type="ECO:0000256" key="1">
    <source>
        <dbReference type="ARBA" id="ARBA00022555"/>
    </source>
</evidence>
<dbReference type="Gene3D" id="2.40.30.10">
    <property type="entry name" value="Translation factors"/>
    <property type="match status" value="1"/>
</dbReference>
<evidence type="ECO:0000256" key="7">
    <source>
        <dbReference type="ARBA" id="ARBA00023157"/>
    </source>
</evidence>
<comment type="catalytic activity">
    <reaction evidence="8 9">
        <text>S-sulfanyl-L-cysteinyl-[protein] + uridine(34) in tRNA + AH2 + ATP = 2-thiouridine(34) in tRNA + L-cysteinyl-[protein] + A + AMP + diphosphate + H(+)</text>
        <dbReference type="Rhea" id="RHEA:47032"/>
        <dbReference type="Rhea" id="RHEA-COMP:10131"/>
        <dbReference type="Rhea" id="RHEA-COMP:11726"/>
        <dbReference type="Rhea" id="RHEA-COMP:11727"/>
        <dbReference type="Rhea" id="RHEA-COMP:11728"/>
        <dbReference type="ChEBI" id="CHEBI:13193"/>
        <dbReference type="ChEBI" id="CHEBI:15378"/>
        <dbReference type="ChEBI" id="CHEBI:17499"/>
        <dbReference type="ChEBI" id="CHEBI:29950"/>
        <dbReference type="ChEBI" id="CHEBI:30616"/>
        <dbReference type="ChEBI" id="CHEBI:33019"/>
        <dbReference type="ChEBI" id="CHEBI:61963"/>
        <dbReference type="ChEBI" id="CHEBI:65315"/>
        <dbReference type="ChEBI" id="CHEBI:87170"/>
        <dbReference type="ChEBI" id="CHEBI:456215"/>
        <dbReference type="EC" id="2.8.1.13"/>
    </reaction>
</comment>
<feature type="domain" description="tRNA-specific 2-thiouridylase MnmA-like C-terminal" evidence="10">
    <location>
        <begin position="292"/>
        <end position="363"/>
    </location>
</feature>
<comment type="function">
    <text evidence="9">Catalyzes the 2-thiolation of uridine at the wobble position (U34) of tRNA, leading to the formation of s(2)U34.</text>
</comment>
<feature type="active site" description="Cysteine persulfide intermediate" evidence="9">
    <location>
        <position position="208"/>
    </location>
</feature>
<keyword evidence="6 9" id="KW-0694">RNA-binding</keyword>
<dbReference type="Pfam" id="PF20259">
    <property type="entry name" value="tRNA_Me_trans_M"/>
    <property type="match status" value="1"/>
</dbReference>
<evidence type="ECO:0000256" key="4">
    <source>
        <dbReference type="ARBA" id="ARBA00022741"/>
    </source>
</evidence>
<dbReference type="HAMAP" id="MF_00144">
    <property type="entry name" value="tRNA_thiouridyl_MnmA"/>
    <property type="match status" value="1"/>
</dbReference>
<dbReference type="Pfam" id="PF20258">
    <property type="entry name" value="tRNA_Me_trans_C"/>
    <property type="match status" value="1"/>
</dbReference>
<evidence type="ECO:0000256" key="3">
    <source>
        <dbReference type="ARBA" id="ARBA00022694"/>
    </source>
</evidence>
<feature type="site" description="Interaction with tRNA" evidence="9">
    <location>
        <position position="137"/>
    </location>
</feature>
<dbReference type="Proteomes" id="UP001449582">
    <property type="component" value="Unassembled WGS sequence"/>
</dbReference>
<keyword evidence="4 9" id="KW-0547">Nucleotide-binding</keyword>
<keyword evidence="5 9" id="KW-0067">ATP-binding</keyword>
<keyword evidence="9" id="KW-0963">Cytoplasm</keyword>
<name>A0ABP9U808_9BACT</name>
<dbReference type="NCBIfam" id="TIGR00420">
    <property type="entry name" value="trmU"/>
    <property type="match status" value="1"/>
</dbReference>
<evidence type="ECO:0000259" key="10">
    <source>
        <dbReference type="Pfam" id="PF20258"/>
    </source>
</evidence>
<keyword evidence="1 9" id="KW-0820">tRNA-binding</keyword>
<evidence type="ECO:0000313" key="12">
    <source>
        <dbReference type="EMBL" id="GAA5414297.1"/>
    </source>
</evidence>
<dbReference type="EMBL" id="BAABQM010000001">
    <property type="protein sequence ID" value="GAA5414297.1"/>
    <property type="molecule type" value="Genomic_DNA"/>
</dbReference>
<feature type="region of interest" description="Interaction with tRNA" evidence="9">
    <location>
        <begin position="158"/>
        <end position="160"/>
    </location>
</feature>
<comment type="caution">
    <text evidence="12">The sequence shown here is derived from an EMBL/GenBank/DDBJ whole genome shotgun (WGS) entry which is preliminary data.</text>
</comment>
<dbReference type="InterPro" id="IPR046884">
    <property type="entry name" value="MnmA-like_central"/>
</dbReference>
<evidence type="ECO:0000259" key="11">
    <source>
        <dbReference type="Pfam" id="PF20259"/>
    </source>
</evidence>
<dbReference type="InterPro" id="IPR004506">
    <property type="entry name" value="MnmA-like"/>
</dbReference>
<comment type="caution">
    <text evidence="9">Lacks conserved residue(s) required for the propagation of feature annotation.</text>
</comment>
<feature type="binding site" evidence="9">
    <location>
        <begin position="12"/>
        <end position="19"/>
    </location>
    <ligand>
        <name>ATP</name>
        <dbReference type="ChEBI" id="CHEBI:30616"/>
    </ligand>
</feature>
<dbReference type="EC" id="2.8.1.13" evidence="9"/>
<feature type="region of interest" description="Interaction with target base in tRNA" evidence="9">
    <location>
        <begin position="106"/>
        <end position="108"/>
    </location>
</feature>
<dbReference type="InterPro" id="IPR046885">
    <property type="entry name" value="MnmA-like_C"/>
</dbReference>
<dbReference type="SUPFAM" id="SSF52402">
    <property type="entry name" value="Adenine nucleotide alpha hydrolases-like"/>
    <property type="match status" value="1"/>
</dbReference>
<feature type="active site" description="Nucleophile" evidence="9">
    <location>
        <position position="111"/>
    </location>
</feature>
<sequence>MTPTQAKRVVVGLSGGVDSAVSAYLLKQQGYEVIGLFMQNWDSTANYENNYESKYDVCDAEIDFQAAEAVAKFLDIPLYRQQFIKEYWDDVFQYFLYEYQHNRTPNPDVLCNKHIKFEAFQKYALKEFNCDYIAMGHYAKIRHYDNYSELMLCKDQNKDQTYFLCHLSQEQLKRALFPLEDLTKEEVRELARKVGLPNAEKKDSTGICFIGERNFRKFLSNYLPNQVGDIVDITTNQVIGHHNGVMYYTLGQRKGLGLGGQKEKYFVCKKDIDNKILYVAPDSLEEEYLDSAHLIINEFNWITKPTDFHGIQARFRHRQVLQNVSVELHDNQVEVFYDKQKNIAPGQYCVLYQNGICLGGGAIDKVLKQ</sequence>
<reference evidence="12" key="1">
    <citation type="submission" date="2024-02" db="EMBL/GenBank/DDBJ databases">
        <title>Draft genome sequence of new strains in genus Ureaplasma.</title>
        <authorList>
            <person name="Nakajima Y."/>
            <person name="Segawa T."/>
        </authorList>
    </citation>
    <scope>NUCLEOTIDE SEQUENCE [LARGE SCALE GENOMIC DNA]</scope>
    <source>
        <strain evidence="12">OM1</strain>
    </source>
</reference>
<keyword evidence="13" id="KW-1185">Reference proteome</keyword>
<feature type="binding site" evidence="9">
    <location>
        <position position="136"/>
    </location>
    <ligand>
        <name>ATP</name>
        <dbReference type="ChEBI" id="CHEBI:30616"/>
    </ligand>
</feature>
<feature type="binding site" evidence="9">
    <location>
        <position position="38"/>
    </location>
    <ligand>
        <name>ATP</name>
        <dbReference type="ChEBI" id="CHEBI:30616"/>
    </ligand>
</feature>
<dbReference type="Pfam" id="PF03054">
    <property type="entry name" value="tRNA_Me_trans"/>
    <property type="match status" value="1"/>
</dbReference>
<proteinExistence type="inferred from homology"/>
<evidence type="ECO:0000256" key="5">
    <source>
        <dbReference type="ARBA" id="ARBA00022840"/>
    </source>
</evidence>
<comment type="subcellular location">
    <subcellularLocation>
        <location evidence="9">Cytoplasm</location>
    </subcellularLocation>
</comment>
<dbReference type="Gene3D" id="3.40.50.620">
    <property type="entry name" value="HUPs"/>
    <property type="match status" value="1"/>
</dbReference>
<dbReference type="RefSeq" id="WP_353289463.1">
    <property type="nucleotide sequence ID" value="NZ_BAABQM010000001.1"/>
</dbReference>